<sequence length="116" mass="12122">MSERPTGDAFGTAAEEAARLVDALGQWLAARAAARPSGPIDPEYLNAHIATGSAECTVCPLCQLIALVRTSSPEIAHRLDDAMEALLALARTALDGFERARAGKPTGSGFETIDIT</sequence>
<comment type="caution">
    <text evidence="1">The sequence shown here is derived from an EMBL/GenBank/DDBJ whole genome shotgun (WGS) entry which is preliminary data.</text>
</comment>
<organism evidence="1 2">
    <name type="scientific">Sporichthya brevicatena</name>
    <dbReference type="NCBI Taxonomy" id="171442"/>
    <lineage>
        <taxon>Bacteria</taxon>
        <taxon>Bacillati</taxon>
        <taxon>Actinomycetota</taxon>
        <taxon>Actinomycetes</taxon>
        <taxon>Sporichthyales</taxon>
        <taxon>Sporichthyaceae</taxon>
        <taxon>Sporichthya</taxon>
    </lineage>
</organism>
<protein>
    <submittedName>
        <fullName evidence="1">Uncharacterized protein</fullName>
    </submittedName>
</protein>
<evidence type="ECO:0000313" key="2">
    <source>
        <dbReference type="Proteomes" id="UP001500957"/>
    </source>
</evidence>
<reference evidence="1 2" key="1">
    <citation type="journal article" date="2019" name="Int. J. Syst. Evol. Microbiol.">
        <title>The Global Catalogue of Microorganisms (GCM) 10K type strain sequencing project: providing services to taxonomists for standard genome sequencing and annotation.</title>
        <authorList>
            <consortium name="The Broad Institute Genomics Platform"/>
            <consortium name="The Broad Institute Genome Sequencing Center for Infectious Disease"/>
            <person name="Wu L."/>
            <person name="Ma J."/>
        </authorList>
    </citation>
    <scope>NUCLEOTIDE SEQUENCE [LARGE SCALE GENOMIC DNA]</scope>
    <source>
        <strain evidence="1 2">JCM 10671</strain>
    </source>
</reference>
<dbReference type="EMBL" id="BAAAHE010000015">
    <property type="protein sequence ID" value="GAA0618698.1"/>
    <property type="molecule type" value="Genomic_DNA"/>
</dbReference>
<proteinExistence type="predicted"/>
<name>A0ABN1GT11_9ACTN</name>
<dbReference type="RefSeq" id="WP_344604461.1">
    <property type="nucleotide sequence ID" value="NZ_BAAAHE010000015.1"/>
</dbReference>
<dbReference type="Proteomes" id="UP001500957">
    <property type="component" value="Unassembled WGS sequence"/>
</dbReference>
<accession>A0ABN1GT11</accession>
<keyword evidence="2" id="KW-1185">Reference proteome</keyword>
<gene>
    <name evidence="1" type="ORF">GCM10009547_21370</name>
</gene>
<evidence type="ECO:0000313" key="1">
    <source>
        <dbReference type="EMBL" id="GAA0618698.1"/>
    </source>
</evidence>